<dbReference type="AlphaFoldDB" id="A0AAD5SYK4"/>
<keyword evidence="2" id="KW-0863">Zinc-finger</keyword>
<gene>
    <name evidence="5" type="ORF">HK100_000928</name>
</gene>
<comment type="caution">
    <text evidence="5">The sequence shown here is derived from an EMBL/GenBank/DDBJ whole genome shotgun (WGS) entry which is preliminary data.</text>
</comment>
<sequence length="530" mass="58709">MGIMVVPGGRGTHWKANDGVVFNVSAAESGPQREAQNRTYCECGFSTHGVNLNIDAPHDLLSDNQSNRSVYVAQCSHVICTVCLGLTNTRDNHNQLNEPPYPAAIPAAQCPICQTTCALVRIDPTAMPDDIKLIISPFIVALENALEVAKFQYGNATSLIKFLKHSSNSQIAQMKAAIKSHAENSRSQNFRIKNLQEELAASKQDVKELKQQLTNNKQQARLSSTPAPNAQLQQSRQATQQPLFNFQPQNNQQMQQPSLQYQQQYRHQSSRPQQTSVILSPTQPQQQKSQVLHTPLSPSRLSLQPQTRNHQQQQQQQQQHVSSANSNSSMQANQSFERVSSSLSLTEYASNSMTSIDVAGSLAFSPTRQFQRARPETASGAFASPKYASSPSKQSNRIMPQYMRQSTPRMTDAAADGAARKRHHQHQKLDVNYAFDDAETFQRQKQIKQQQQMQQIQHSGRPASMATGNLGSMRRSGPIASMHNGPTKSSASIFDRQGGERSGYNAVGKTMLNRQSFIRRAAGTLGSKRI</sequence>
<evidence type="ECO:0000256" key="2">
    <source>
        <dbReference type="ARBA" id="ARBA00022771"/>
    </source>
</evidence>
<feature type="region of interest" description="Disordered" evidence="4">
    <location>
        <begin position="250"/>
        <end position="336"/>
    </location>
</feature>
<feature type="compositionally biased region" description="Polar residues" evidence="4">
    <location>
        <begin position="275"/>
        <end position="308"/>
    </location>
</feature>
<organism evidence="5 6">
    <name type="scientific">Physocladia obscura</name>
    <dbReference type="NCBI Taxonomy" id="109957"/>
    <lineage>
        <taxon>Eukaryota</taxon>
        <taxon>Fungi</taxon>
        <taxon>Fungi incertae sedis</taxon>
        <taxon>Chytridiomycota</taxon>
        <taxon>Chytridiomycota incertae sedis</taxon>
        <taxon>Chytridiomycetes</taxon>
        <taxon>Chytridiales</taxon>
        <taxon>Chytriomycetaceae</taxon>
        <taxon>Physocladia</taxon>
    </lineage>
</organism>
<accession>A0AAD5SYK4</accession>
<name>A0AAD5SYK4_9FUNG</name>
<feature type="compositionally biased region" description="Polar residues" evidence="4">
    <location>
        <begin position="214"/>
        <end position="230"/>
    </location>
</feature>
<dbReference type="GO" id="GO:0008270">
    <property type="term" value="F:zinc ion binding"/>
    <property type="evidence" value="ECO:0007669"/>
    <property type="project" value="UniProtKB-KW"/>
</dbReference>
<dbReference type="PROSITE" id="PS00518">
    <property type="entry name" value="ZF_RING_1"/>
    <property type="match status" value="1"/>
</dbReference>
<evidence type="ECO:0000256" key="1">
    <source>
        <dbReference type="ARBA" id="ARBA00022723"/>
    </source>
</evidence>
<proteinExistence type="predicted"/>
<reference evidence="5" key="1">
    <citation type="submission" date="2020-05" db="EMBL/GenBank/DDBJ databases">
        <title>Phylogenomic resolution of chytrid fungi.</title>
        <authorList>
            <person name="Stajich J.E."/>
            <person name="Amses K."/>
            <person name="Simmons R."/>
            <person name="Seto K."/>
            <person name="Myers J."/>
            <person name="Bonds A."/>
            <person name="Quandt C.A."/>
            <person name="Barry K."/>
            <person name="Liu P."/>
            <person name="Grigoriev I."/>
            <person name="Longcore J.E."/>
            <person name="James T.Y."/>
        </authorList>
    </citation>
    <scope>NUCLEOTIDE SEQUENCE</scope>
    <source>
        <strain evidence="5">JEL0513</strain>
    </source>
</reference>
<keyword evidence="3" id="KW-0862">Zinc</keyword>
<evidence type="ECO:0000256" key="3">
    <source>
        <dbReference type="ARBA" id="ARBA00022833"/>
    </source>
</evidence>
<dbReference type="Proteomes" id="UP001211907">
    <property type="component" value="Unassembled WGS sequence"/>
</dbReference>
<dbReference type="InterPro" id="IPR017907">
    <property type="entry name" value="Znf_RING_CS"/>
</dbReference>
<evidence type="ECO:0000313" key="6">
    <source>
        <dbReference type="Proteomes" id="UP001211907"/>
    </source>
</evidence>
<keyword evidence="1" id="KW-0479">Metal-binding</keyword>
<evidence type="ECO:0000256" key="4">
    <source>
        <dbReference type="SAM" id="MobiDB-lite"/>
    </source>
</evidence>
<evidence type="ECO:0000313" key="5">
    <source>
        <dbReference type="EMBL" id="KAJ3116921.1"/>
    </source>
</evidence>
<evidence type="ECO:0008006" key="7">
    <source>
        <dbReference type="Google" id="ProtNLM"/>
    </source>
</evidence>
<feature type="compositionally biased region" description="Polar residues" evidence="4">
    <location>
        <begin position="387"/>
        <end position="398"/>
    </location>
</feature>
<feature type="region of interest" description="Disordered" evidence="4">
    <location>
        <begin position="214"/>
        <end position="238"/>
    </location>
</feature>
<feature type="compositionally biased region" description="Low complexity" evidence="4">
    <location>
        <begin position="250"/>
        <end position="274"/>
    </location>
</feature>
<dbReference type="EMBL" id="JADGJH010001196">
    <property type="protein sequence ID" value="KAJ3116921.1"/>
    <property type="molecule type" value="Genomic_DNA"/>
</dbReference>
<feature type="region of interest" description="Disordered" evidence="4">
    <location>
        <begin position="369"/>
        <end position="398"/>
    </location>
</feature>
<keyword evidence="6" id="KW-1185">Reference proteome</keyword>
<feature type="compositionally biased region" description="Low complexity" evidence="4">
    <location>
        <begin position="309"/>
        <end position="335"/>
    </location>
</feature>
<protein>
    <recommendedName>
        <fullName evidence="7">RING-type domain-containing protein</fullName>
    </recommendedName>
</protein>